<dbReference type="GeneID" id="54474058"/>
<dbReference type="PANTHER" id="PTHR17630">
    <property type="entry name" value="DIENELACTONE HYDROLASE"/>
    <property type="match status" value="1"/>
</dbReference>
<dbReference type="GO" id="GO:0016787">
    <property type="term" value="F:hydrolase activity"/>
    <property type="evidence" value="ECO:0007669"/>
    <property type="project" value="UniProtKB-KW"/>
</dbReference>
<dbReference type="AlphaFoldDB" id="A0A6A6Q0T6"/>
<gene>
    <name evidence="2" type="ORF">BDY17DRAFT_293931</name>
</gene>
<dbReference type="PANTHER" id="PTHR17630:SF44">
    <property type="entry name" value="PROTEIN AIM2"/>
    <property type="match status" value="1"/>
</dbReference>
<evidence type="ECO:0000313" key="2">
    <source>
        <dbReference type="EMBL" id="KAF2485589.1"/>
    </source>
</evidence>
<dbReference type="SUPFAM" id="SSF53474">
    <property type="entry name" value="alpha/beta-Hydrolases"/>
    <property type="match status" value="1"/>
</dbReference>
<dbReference type="Proteomes" id="UP000799767">
    <property type="component" value="Unassembled WGS sequence"/>
</dbReference>
<accession>A0A6A6Q0T6</accession>
<keyword evidence="3" id="KW-1185">Reference proteome</keyword>
<protein>
    <submittedName>
        <fullName evidence="2">Alpha/Beta hydrolase protein</fullName>
    </submittedName>
</protein>
<dbReference type="InterPro" id="IPR002925">
    <property type="entry name" value="Dienelactn_hydro"/>
</dbReference>
<dbReference type="EMBL" id="MU001633">
    <property type="protein sequence ID" value="KAF2485589.1"/>
    <property type="molecule type" value="Genomic_DNA"/>
</dbReference>
<name>A0A6A6Q0T6_9PEZI</name>
<dbReference type="InterPro" id="IPR029058">
    <property type="entry name" value="AB_hydrolase_fold"/>
</dbReference>
<dbReference type="OrthoDB" id="17560at2759"/>
<dbReference type="Gene3D" id="3.40.50.1820">
    <property type="entry name" value="alpha/beta hydrolase"/>
    <property type="match status" value="1"/>
</dbReference>
<sequence length="310" mass="33716">MEDSSVLTLRHPVSITSMGIRLNKRPRAAPRVQHSLSINFYQSILQSFLNNTHIMSKAFCKHCVDVQELPGKPAGKETKYGGVNAYVASGSKKGTVVVATDIFGLAIDNPMIVADRFAKETGYTVVVPDLFNGEPISPNDFKLPKHKDEPQPEGADKNFDIFGAWLGKGNKPDETYPKFKKVIDQAAQEGPVAAIGYCYGGKLMSLAGQDGAVKGVVINHPAMLEKGEAASVKVPTLINASEVDPIFTDDVKEDWFDTLKSAGHLDPASTTYKNAVHGHAIRPDLNKPDIKKAYEDSFAKSVAFFQRVLA</sequence>
<dbReference type="Pfam" id="PF01738">
    <property type="entry name" value="DLH"/>
    <property type="match status" value="1"/>
</dbReference>
<reference evidence="2" key="1">
    <citation type="journal article" date="2020" name="Stud. Mycol.">
        <title>101 Dothideomycetes genomes: a test case for predicting lifestyles and emergence of pathogens.</title>
        <authorList>
            <person name="Haridas S."/>
            <person name="Albert R."/>
            <person name="Binder M."/>
            <person name="Bloem J."/>
            <person name="Labutti K."/>
            <person name="Salamov A."/>
            <person name="Andreopoulos B."/>
            <person name="Baker S."/>
            <person name="Barry K."/>
            <person name="Bills G."/>
            <person name="Bluhm B."/>
            <person name="Cannon C."/>
            <person name="Castanera R."/>
            <person name="Culley D."/>
            <person name="Daum C."/>
            <person name="Ezra D."/>
            <person name="Gonzalez J."/>
            <person name="Henrissat B."/>
            <person name="Kuo A."/>
            <person name="Liang C."/>
            <person name="Lipzen A."/>
            <person name="Lutzoni F."/>
            <person name="Magnuson J."/>
            <person name="Mondo S."/>
            <person name="Nolan M."/>
            <person name="Ohm R."/>
            <person name="Pangilinan J."/>
            <person name="Park H.-J."/>
            <person name="Ramirez L."/>
            <person name="Alfaro M."/>
            <person name="Sun H."/>
            <person name="Tritt A."/>
            <person name="Yoshinaga Y."/>
            <person name="Zwiers L.-H."/>
            <person name="Turgeon B."/>
            <person name="Goodwin S."/>
            <person name="Spatafora J."/>
            <person name="Crous P."/>
            <person name="Grigoriev I."/>
        </authorList>
    </citation>
    <scope>NUCLEOTIDE SEQUENCE</scope>
    <source>
        <strain evidence="2">CBS 113389</strain>
    </source>
</reference>
<feature type="domain" description="Dienelactone hydrolase" evidence="1">
    <location>
        <begin position="85"/>
        <end position="308"/>
    </location>
</feature>
<evidence type="ECO:0000313" key="3">
    <source>
        <dbReference type="Proteomes" id="UP000799767"/>
    </source>
</evidence>
<evidence type="ECO:0000259" key="1">
    <source>
        <dbReference type="Pfam" id="PF01738"/>
    </source>
</evidence>
<dbReference type="RefSeq" id="XP_033592158.1">
    <property type="nucleotide sequence ID" value="XM_033733056.1"/>
</dbReference>
<keyword evidence="2" id="KW-0378">Hydrolase</keyword>
<organism evidence="2 3">
    <name type="scientific">Neohortaea acidophila</name>
    <dbReference type="NCBI Taxonomy" id="245834"/>
    <lineage>
        <taxon>Eukaryota</taxon>
        <taxon>Fungi</taxon>
        <taxon>Dikarya</taxon>
        <taxon>Ascomycota</taxon>
        <taxon>Pezizomycotina</taxon>
        <taxon>Dothideomycetes</taxon>
        <taxon>Dothideomycetidae</taxon>
        <taxon>Mycosphaerellales</taxon>
        <taxon>Teratosphaeriaceae</taxon>
        <taxon>Neohortaea</taxon>
    </lineage>
</organism>
<proteinExistence type="predicted"/>